<dbReference type="Proteomes" id="UP001197626">
    <property type="component" value="Chromosome"/>
</dbReference>
<dbReference type="EMBL" id="CP086654">
    <property type="protein sequence ID" value="UEX90071.1"/>
    <property type="molecule type" value="Genomic_DNA"/>
</dbReference>
<evidence type="ECO:0000256" key="1">
    <source>
        <dbReference type="SAM" id="MobiDB-lite"/>
    </source>
</evidence>
<dbReference type="Pfam" id="PF03413">
    <property type="entry name" value="PepSY"/>
    <property type="match status" value="1"/>
</dbReference>
<feature type="compositionally biased region" description="Acidic residues" evidence="1">
    <location>
        <begin position="223"/>
        <end position="235"/>
    </location>
</feature>
<evidence type="ECO:0000259" key="2">
    <source>
        <dbReference type="Pfam" id="PF03413"/>
    </source>
</evidence>
<reference evidence="3 4" key="1">
    <citation type="journal article" date="2022" name="Pathogens">
        <title>Staphylococcus ratti sp. nov. Isolated from a Lab Rat.</title>
        <authorList>
            <person name="Kovarovic V."/>
            <person name="Sedlacek I."/>
            <person name="Petras P."/>
            <person name="Kralova S."/>
            <person name="Maslanova I."/>
            <person name="Svec P."/>
            <person name="Neumann-Schaal M."/>
            <person name="Botka T."/>
            <person name="Gelbicova T."/>
            <person name="Stankova E."/>
            <person name="Doskar J."/>
            <person name="Pantucek R."/>
        </authorList>
    </citation>
    <scope>NUCLEOTIDE SEQUENCE [LARGE SCALE GENOMIC DNA]</scope>
    <source>
        <strain evidence="3 4">CCM 9025</strain>
    </source>
</reference>
<dbReference type="RefSeq" id="WP_229292571.1">
    <property type="nucleotide sequence ID" value="NZ_CP086654.1"/>
</dbReference>
<evidence type="ECO:0000313" key="3">
    <source>
        <dbReference type="EMBL" id="UEX90071.1"/>
    </source>
</evidence>
<proteinExistence type="predicted"/>
<feature type="domain" description="PepSY" evidence="2">
    <location>
        <begin position="113"/>
        <end position="170"/>
    </location>
</feature>
<organism evidence="3 4">
    <name type="scientific">Staphylococcus ratti</name>
    <dbReference type="NCBI Taxonomy" id="2892440"/>
    <lineage>
        <taxon>Bacteria</taxon>
        <taxon>Bacillati</taxon>
        <taxon>Bacillota</taxon>
        <taxon>Bacilli</taxon>
        <taxon>Bacillales</taxon>
        <taxon>Staphylococcaceae</taxon>
        <taxon>Staphylococcus</taxon>
    </lineage>
</organism>
<gene>
    <name evidence="3" type="ORF">LN051_11170</name>
</gene>
<feature type="region of interest" description="Disordered" evidence="1">
    <location>
        <begin position="87"/>
        <end position="110"/>
    </location>
</feature>
<feature type="compositionally biased region" description="Polar residues" evidence="1">
    <location>
        <begin position="187"/>
        <end position="198"/>
    </location>
</feature>
<name>A0ABY3PCM2_9STAP</name>
<evidence type="ECO:0000313" key="4">
    <source>
        <dbReference type="Proteomes" id="UP001197626"/>
    </source>
</evidence>
<sequence>MKPFIKIVLIVISLLLTLFLGVVIYVNANQTLMSEEKAKQLVEKRYDGKVKNIQLRKNETEFDVHFISEYSEYRIIIDRKNESVKQMTKTKSIHKPKTKEQKDKEKRKVSGVKIGESEAKAIAKKHVGGTFVAMKRHQSKQTEYYAVTQHVNALEGANVMINRVTGKVTSVSWFTREAAIENGGQGQTATTTPSNTPSVVEPSNALAPPQNTLQTPYTHADDDNWDDDDSDDEDD</sequence>
<feature type="region of interest" description="Disordered" evidence="1">
    <location>
        <begin position="182"/>
        <end position="235"/>
    </location>
</feature>
<feature type="compositionally biased region" description="Basic and acidic residues" evidence="1">
    <location>
        <begin position="98"/>
        <end position="108"/>
    </location>
</feature>
<accession>A0ABY3PCM2</accession>
<dbReference type="Gene3D" id="3.10.450.40">
    <property type="match status" value="1"/>
</dbReference>
<keyword evidence="4" id="KW-1185">Reference proteome</keyword>
<protein>
    <submittedName>
        <fullName evidence="3">PepSY domain-containing protein</fullName>
    </submittedName>
</protein>
<dbReference type="InterPro" id="IPR025711">
    <property type="entry name" value="PepSY"/>
</dbReference>